<evidence type="ECO:0008006" key="4">
    <source>
        <dbReference type="Google" id="ProtNLM"/>
    </source>
</evidence>
<evidence type="ECO:0000313" key="2">
    <source>
        <dbReference type="EMBL" id="MFC5849166.1"/>
    </source>
</evidence>
<evidence type="ECO:0000256" key="1">
    <source>
        <dbReference type="SAM" id="Phobius"/>
    </source>
</evidence>
<keyword evidence="1" id="KW-0812">Transmembrane</keyword>
<sequence>MSISSHREQGNAVLIVLFIILVLAALMTIQVVATRANVLTTDRRTQDAQLNAQAAFSSPRLITGVLNGLPQQLTDQSTGSLEDGTYRTSLSNQMRGWLSCGTTTVQQSLFIAGETTCGGISTADTTIRATQGNVVSYRVPLQLKIITKGNEQAQRTRVLPGQLRFANASTGSLPITAYQILTNVLGTVPADLIFDGPVQVNGQVQLAAGRSAWPGGLTSELRQVRVGNTTVSVDQFGGNGGYPCDQSVVSCPNFVGGIGMGTGRVDVPDVSGTAGLNLPSSVREVVLYPQDGGTGLYVCTTSSCDQYVLTPTSVGRMTVVRVASGVAVPSTSGKETPGAATESSVIASDVAALVQAPGDLQVRALTPAAAAYAGTLSIVARQNLTITSSLLAQRPACTTYAVATETLSDLNGGIRPATCGDLSSPDALGLASQYGSVFFGDETLSLIGGSRTMTVQGAVLAPRGTVQVQDGRLSDVDWIGSVAAGRVIPDVRMRLAHDPRFPQLPGFPTAGRQTPGRIVFRQAQALE</sequence>
<protein>
    <recommendedName>
        <fullName evidence="4">Type 4 fimbrial biogenesis protein PilX N-terminal domain-containing protein</fullName>
    </recommendedName>
</protein>
<dbReference type="Proteomes" id="UP001595979">
    <property type="component" value="Unassembled WGS sequence"/>
</dbReference>
<proteinExistence type="predicted"/>
<name>A0ABW1DKJ8_9DEIO</name>
<gene>
    <name evidence="2" type="ORF">ACFPQ6_12690</name>
</gene>
<organism evidence="2 3">
    <name type="scientific">Deinococcus petrolearius</name>
    <dbReference type="NCBI Taxonomy" id="1751295"/>
    <lineage>
        <taxon>Bacteria</taxon>
        <taxon>Thermotogati</taxon>
        <taxon>Deinococcota</taxon>
        <taxon>Deinococci</taxon>
        <taxon>Deinococcales</taxon>
        <taxon>Deinococcaceae</taxon>
        <taxon>Deinococcus</taxon>
    </lineage>
</organism>
<keyword evidence="1" id="KW-0472">Membrane</keyword>
<keyword evidence="1" id="KW-1133">Transmembrane helix</keyword>
<evidence type="ECO:0000313" key="3">
    <source>
        <dbReference type="Proteomes" id="UP001595979"/>
    </source>
</evidence>
<comment type="caution">
    <text evidence="2">The sequence shown here is derived from an EMBL/GenBank/DDBJ whole genome shotgun (WGS) entry which is preliminary data.</text>
</comment>
<accession>A0ABW1DKJ8</accession>
<keyword evidence="3" id="KW-1185">Reference proteome</keyword>
<dbReference type="EMBL" id="JBHSOH010000015">
    <property type="protein sequence ID" value="MFC5849166.1"/>
    <property type="molecule type" value="Genomic_DNA"/>
</dbReference>
<feature type="transmembrane region" description="Helical" evidence="1">
    <location>
        <begin position="12"/>
        <end position="33"/>
    </location>
</feature>
<dbReference type="RefSeq" id="WP_380049968.1">
    <property type="nucleotide sequence ID" value="NZ_JBHSOH010000015.1"/>
</dbReference>
<reference evidence="3" key="1">
    <citation type="journal article" date="2019" name="Int. J. Syst. Evol. Microbiol.">
        <title>The Global Catalogue of Microorganisms (GCM) 10K type strain sequencing project: providing services to taxonomists for standard genome sequencing and annotation.</title>
        <authorList>
            <consortium name="The Broad Institute Genomics Platform"/>
            <consortium name="The Broad Institute Genome Sequencing Center for Infectious Disease"/>
            <person name="Wu L."/>
            <person name="Ma J."/>
        </authorList>
    </citation>
    <scope>NUCLEOTIDE SEQUENCE [LARGE SCALE GENOMIC DNA]</scope>
    <source>
        <strain evidence="3">CGMCC 1.15053</strain>
    </source>
</reference>